<dbReference type="AlphaFoldDB" id="A0A8I6WQU3"/>
<reference evidence="2" key="3">
    <citation type="submission" date="2022-01" db="UniProtKB">
        <authorList>
            <consortium name="EnsemblPlants"/>
        </authorList>
    </citation>
    <scope>IDENTIFICATION</scope>
    <source>
        <strain evidence="2">subsp. vulgare</strain>
    </source>
</reference>
<accession>A0A8I6WQU3</accession>
<evidence type="ECO:0000313" key="2">
    <source>
        <dbReference type="EnsemblPlants" id="HORVU.MOREX.r3.3HG0250570.1.CDS1"/>
    </source>
</evidence>
<dbReference type="EnsemblPlants" id="HORVU.MOREX.r3.3HG0250570.1">
    <property type="protein sequence ID" value="HORVU.MOREX.r3.3HG0250570.1.CDS1"/>
    <property type="gene ID" value="HORVU.MOREX.r3.3HG0250570"/>
</dbReference>
<sequence>MHKGDKEWLDNQPNNIPASDFVDLPGGDNHYHNDVESLSNQIVHRDNDRDTIAIKMWEDYVIYRQQ</sequence>
<organism evidence="2 3">
    <name type="scientific">Hordeum vulgare subsp. vulgare</name>
    <name type="common">Domesticated barley</name>
    <dbReference type="NCBI Taxonomy" id="112509"/>
    <lineage>
        <taxon>Eukaryota</taxon>
        <taxon>Viridiplantae</taxon>
        <taxon>Streptophyta</taxon>
        <taxon>Embryophyta</taxon>
        <taxon>Tracheophyta</taxon>
        <taxon>Spermatophyta</taxon>
        <taxon>Magnoliopsida</taxon>
        <taxon>Liliopsida</taxon>
        <taxon>Poales</taxon>
        <taxon>Poaceae</taxon>
        <taxon>BOP clade</taxon>
        <taxon>Pooideae</taxon>
        <taxon>Triticodae</taxon>
        <taxon>Triticeae</taxon>
        <taxon>Hordeinae</taxon>
        <taxon>Hordeum</taxon>
    </lineage>
</organism>
<dbReference type="Proteomes" id="UP000011116">
    <property type="component" value="Chromosome 3H"/>
</dbReference>
<reference evidence="2" key="2">
    <citation type="submission" date="2020-10" db="EMBL/GenBank/DDBJ databases">
        <authorList>
            <person name="Scholz U."/>
            <person name="Mascher M."/>
            <person name="Fiebig A."/>
        </authorList>
    </citation>
    <scope>NUCLEOTIDE SEQUENCE [LARGE SCALE GENOMIC DNA]</scope>
    <source>
        <strain evidence="2">cv. Morex</strain>
    </source>
</reference>
<evidence type="ECO:0000256" key="1">
    <source>
        <dbReference type="SAM" id="MobiDB-lite"/>
    </source>
</evidence>
<dbReference type="Gramene" id="HORVU.MOREX.r3.3HG0250570.1">
    <property type="protein sequence ID" value="HORVU.MOREX.r3.3HG0250570.1.CDS1"/>
    <property type="gene ID" value="HORVU.MOREX.r3.3HG0250570"/>
</dbReference>
<protein>
    <submittedName>
        <fullName evidence="2">Uncharacterized protein</fullName>
    </submittedName>
</protein>
<dbReference type="Gramene" id="HORVU.MOREX.r2.3HG0208080.1">
    <property type="protein sequence ID" value="HORVU.MOREX.r2.3HG0208080.1.CDS.1"/>
    <property type="gene ID" value="HORVU.MOREX.r2.3HG0208080"/>
</dbReference>
<feature type="region of interest" description="Disordered" evidence="1">
    <location>
        <begin position="1"/>
        <end position="23"/>
    </location>
</feature>
<reference evidence="3" key="1">
    <citation type="journal article" date="2012" name="Nature">
        <title>A physical, genetic and functional sequence assembly of the barley genome.</title>
        <authorList>
            <consortium name="The International Barley Genome Sequencing Consortium"/>
            <person name="Mayer K.F."/>
            <person name="Waugh R."/>
            <person name="Brown J.W."/>
            <person name="Schulman A."/>
            <person name="Langridge P."/>
            <person name="Platzer M."/>
            <person name="Fincher G.B."/>
            <person name="Muehlbauer G.J."/>
            <person name="Sato K."/>
            <person name="Close T.J."/>
            <person name="Wise R.P."/>
            <person name="Stein N."/>
        </authorList>
    </citation>
    <scope>NUCLEOTIDE SEQUENCE [LARGE SCALE GENOMIC DNA]</scope>
    <source>
        <strain evidence="3">cv. Morex</strain>
    </source>
</reference>
<name>A0A8I6WQU3_HORVV</name>
<evidence type="ECO:0000313" key="3">
    <source>
        <dbReference type="Proteomes" id="UP000011116"/>
    </source>
</evidence>
<keyword evidence="3" id="KW-1185">Reference proteome</keyword>
<proteinExistence type="predicted"/>